<dbReference type="PANTHER" id="PTHR23151">
    <property type="entry name" value="DIHYDROLIPOAMIDE ACETYL/SUCCINYL-TRANSFERASE-RELATED"/>
    <property type="match status" value="1"/>
</dbReference>
<evidence type="ECO:0000256" key="2">
    <source>
        <dbReference type="ARBA" id="ARBA00007317"/>
    </source>
</evidence>
<evidence type="ECO:0000313" key="9">
    <source>
        <dbReference type="Proteomes" id="UP000290567"/>
    </source>
</evidence>
<dbReference type="InterPro" id="IPR011053">
    <property type="entry name" value="Single_hybrid_motif"/>
</dbReference>
<organism evidence="8 9">
    <name type="scientific">Enterococcus florum</name>
    <dbReference type="NCBI Taxonomy" id="2480627"/>
    <lineage>
        <taxon>Bacteria</taxon>
        <taxon>Bacillati</taxon>
        <taxon>Bacillota</taxon>
        <taxon>Bacilli</taxon>
        <taxon>Lactobacillales</taxon>
        <taxon>Enterococcaceae</taxon>
        <taxon>Enterococcus</taxon>
    </lineage>
</organism>
<feature type="domain" description="Lipoyl-binding" evidence="6">
    <location>
        <begin position="2"/>
        <end position="77"/>
    </location>
</feature>
<evidence type="ECO:0000313" key="8">
    <source>
        <dbReference type="EMBL" id="GCF94392.1"/>
    </source>
</evidence>
<dbReference type="GO" id="GO:0045254">
    <property type="term" value="C:pyruvate dehydrogenase complex"/>
    <property type="evidence" value="ECO:0007669"/>
    <property type="project" value="InterPro"/>
</dbReference>
<dbReference type="GO" id="GO:0016746">
    <property type="term" value="F:acyltransferase activity"/>
    <property type="evidence" value="ECO:0007669"/>
    <property type="project" value="UniProtKB-KW"/>
</dbReference>
<feature type="compositionally biased region" description="Basic and acidic residues" evidence="5">
    <location>
        <begin position="92"/>
        <end position="120"/>
    </location>
</feature>
<dbReference type="Gene3D" id="4.10.320.10">
    <property type="entry name" value="E3-binding domain"/>
    <property type="match status" value="1"/>
</dbReference>
<dbReference type="OrthoDB" id="9805770at2"/>
<keyword evidence="4" id="KW-0012">Acyltransferase</keyword>
<feature type="region of interest" description="Disordered" evidence="5">
    <location>
        <begin position="83"/>
        <end position="120"/>
    </location>
</feature>
<dbReference type="Gene3D" id="3.30.559.10">
    <property type="entry name" value="Chloramphenicol acetyltransferase-like domain"/>
    <property type="match status" value="1"/>
</dbReference>
<dbReference type="GO" id="GO:0006086">
    <property type="term" value="P:pyruvate decarboxylation to acetyl-CoA"/>
    <property type="evidence" value="ECO:0007669"/>
    <property type="project" value="InterPro"/>
</dbReference>
<keyword evidence="4 8" id="KW-0808">Transferase</keyword>
<feature type="domain" description="Peripheral subunit-binding (PSBD)" evidence="7">
    <location>
        <begin position="126"/>
        <end position="163"/>
    </location>
</feature>
<gene>
    <name evidence="8" type="primary">acoC</name>
    <name evidence="8" type="ORF">NRIC_22830</name>
</gene>
<dbReference type="Proteomes" id="UP000290567">
    <property type="component" value="Unassembled WGS sequence"/>
</dbReference>
<dbReference type="InterPro" id="IPR000089">
    <property type="entry name" value="Biotin_lipoyl"/>
</dbReference>
<dbReference type="SUPFAM" id="SSF51230">
    <property type="entry name" value="Single hybrid motif"/>
    <property type="match status" value="1"/>
</dbReference>
<accession>A0A4P5PFI7</accession>
<dbReference type="Pfam" id="PF00198">
    <property type="entry name" value="2-oxoacid_dh"/>
    <property type="match status" value="1"/>
</dbReference>
<dbReference type="InterPro" id="IPR045257">
    <property type="entry name" value="E2/Pdx1"/>
</dbReference>
<evidence type="ECO:0000256" key="5">
    <source>
        <dbReference type="SAM" id="MobiDB-lite"/>
    </source>
</evidence>
<dbReference type="SUPFAM" id="SSF47005">
    <property type="entry name" value="Peripheral subunit-binding domain of 2-oxo acid dehydrogenase complex"/>
    <property type="match status" value="1"/>
</dbReference>
<dbReference type="AlphaFoldDB" id="A0A4P5PFI7"/>
<evidence type="ECO:0000256" key="4">
    <source>
        <dbReference type="RuleBase" id="RU003423"/>
    </source>
</evidence>
<proteinExistence type="inferred from homology"/>
<dbReference type="InterPro" id="IPR001078">
    <property type="entry name" value="2-oxoacid_DH_actylTfrase"/>
</dbReference>
<sequence>MAHEVLMPKLSSTMDVGTITTWLKNEGDPVEVGEAIFEVMTDKIAIEVEAYDEGILLKKYIGDDESAPVNSVIAYIGEAGEEVPAEMPSGEEAPKEAPKEEAAVETKEEKSAAAREPAKVDTKNIRATPAARRIAREKGIDLQKVNGSGPKGRIQAQDVANYQEQPAAAANPVAADTSELIPWSGMRKAIADKMSASKTTIPHVTMNAEVDMTKVKELRGQLLPMVEEQTSERISFLEIIMKATMVALKAHPEFNAHGLDEGIRQFKEINMGVAVAVSEGLVVPVVHHADSMGLSALTQAVKEVTGKARNGQLTPSEMSGGTFTVSSLGRSKVKEFNPIINAPEVAILGVGGMYDKVVVEQTEEGPQVKRVSALNLCLSFDHRVVDGAPASEFLSMIVELLENPMSLLL</sequence>
<dbReference type="PROSITE" id="PS50968">
    <property type="entry name" value="BIOTINYL_LIPOYL"/>
    <property type="match status" value="1"/>
</dbReference>
<evidence type="ECO:0000256" key="3">
    <source>
        <dbReference type="ARBA" id="ARBA00022823"/>
    </source>
</evidence>
<reference evidence="9" key="1">
    <citation type="submission" date="2019-02" db="EMBL/GenBank/DDBJ databases">
        <title>Draft genome sequence of Enterococcus sp. Gos25-1.</title>
        <authorList>
            <person name="Tanaka N."/>
            <person name="Shiwa Y."/>
            <person name="Fujita N."/>
        </authorList>
    </citation>
    <scope>NUCLEOTIDE SEQUENCE [LARGE SCALE GENOMIC DNA]</scope>
    <source>
        <strain evidence="9">Gos25-1</strain>
    </source>
</reference>
<dbReference type="Pfam" id="PF02817">
    <property type="entry name" value="E3_binding"/>
    <property type="match status" value="1"/>
</dbReference>
<protein>
    <recommendedName>
        <fullName evidence="4">Dihydrolipoamide acetyltransferase component of pyruvate dehydrogenase complex</fullName>
        <ecNumber evidence="4">2.3.1.-</ecNumber>
    </recommendedName>
</protein>
<evidence type="ECO:0000259" key="7">
    <source>
        <dbReference type="PROSITE" id="PS51826"/>
    </source>
</evidence>
<dbReference type="SUPFAM" id="SSF52777">
    <property type="entry name" value="CoA-dependent acyltransferases"/>
    <property type="match status" value="1"/>
</dbReference>
<comment type="similarity">
    <text evidence="2 4">Belongs to the 2-oxoacid dehydrogenase family.</text>
</comment>
<dbReference type="InterPro" id="IPR023213">
    <property type="entry name" value="CAT-like_dom_sf"/>
</dbReference>
<evidence type="ECO:0000256" key="1">
    <source>
        <dbReference type="ARBA" id="ARBA00001938"/>
    </source>
</evidence>
<dbReference type="InterPro" id="IPR004167">
    <property type="entry name" value="PSBD"/>
</dbReference>
<dbReference type="RefSeq" id="WP_146622816.1">
    <property type="nucleotide sequence ID" value="NZ_BJCC01000017.1"/>
</dbReference>
<keyword evidence="9" id="KW-1185">Reference proteome</keyword>
<name>A0A4P5PFI7_9ENTE</name>
<dbReference type="PROSITE" id="PS00189">
    <property type="entry name" value="LIPOYL"/>
    <property type="match status" value="1"/>
</dbReference>
<comment type="cofactor">
    <cofactor evidence="1 4">
        <name>(R)-lipoate</name>
        <dbReference type="ChEBI" id="CHEBI:83088"/>
    </cofactor>
</comment>
<dbReference type="EC" id="2.3.1.-" evidence="4"/>
<dbReference type="InterPro" id="IPR003016">
    <property type="entry name" value="2-oxoA_DH_lipoyl-BS"/>
</dbReference>
<dbReference type="PANTHER" id="PTHR23151:SF90">
    <property type="entry name" value="DIHYDROLIPOYLLYSINE-RESIDUE ACETYLTRANSFERASE COMPONENT OF PYRUVATE DEHYDROGENASE COMPLEX, MITOCHONDRIAL-RELATED"/>
    <property type="match status" value="1"/>
</dbReference>
<dbReference type="EMBL" id="BJCC01000017">
    <property type="protein sequence ID" value="GCF94392.1"/>
    <property type="molecule type" value="Genomic_DNA"/>
</dbReference>
<comment type="caution">
    <text evidence="8">The sequence shown here is derived from an EMBL/GenBank/DDBJ whole genome shotgun (WGS) entry which is preliminary data.</text>
</comment>
<keyword evidence="3 4" id="KW-0450">Lipoyl</keyword>
<dbReference type="InterPro" id="IPR036625">
    <property type="entry name" value="E3-bd_dom_sf"/>
</dbReference>
<dbReference type="PROSITE" id="PS51826">
    <property type="entry name" value="PSBD"/>
    <property type="match status" value="1"/>
</dbReference>
<dbReference type="CDD" id="cd06849">
    <property type="entry name" value="lipoyl_domain"/>
    <property type="match status" value="1"/>
</dbReference>
<dbReference type="Gene3D" id="2.40.50.100">
    <property type="match status" value="1"/>
</dbReference>
<dbReference type="Pfam" id="PF00364">
    <property type="entry name" value="Biotin_lipoyl"/>
    <property type="match status" value="1"/>
</dbReference>
<evidence type="ECO:0000259" key="6">
    <source>
        <dbReference type="PROSITE" id="PS50968"/>
    </source>
</evidence>